<feature type="domain" description="Ferric siderophore reductase C-terminal" evidence="2">
    <location>
        <begin position="140"/>
        <end position="160"/>
    </location>
</feature>
<dbReference type="AlphaFoldDB" id="A0A846YUD8"/>
<comment type="caution">
    <text evidence="3">The sequence shown here is derived from an EMBL/GenBank/DDBJ whole genome shotgun (WGS) entry which is preliminary data.</text>
</comment>
<evidence type="ECO:0000313" key="4">
    <source>
        <dbReference type="Proteomes" id="UP000570678"/>
    </source>
</evidence>
<evidence type="ECO:0000256" key="1">
    <source>
        <dbReference type="SAM" id="MobiDB-lite"/>
    </source>
</evidence>
<proteinExistence type="predicted"/>
<dbReference type="Pfam" id="PF11575">
    <property type="entry name" value="FhuF_C"/>
    <property type="match status" value="1"/>
</dbReference>
<reference evidence="3 4" key="1">
    <citation type="submission" date="2020-04" db="EMBL/GenBank/DDBJ databases">
        <title>MicrobeNet Type strains.</title>
        <authorList>
            <person name="Nicholson A.C."/>
        </authorList>
    </citation>
    <scope>NUCLEOTIDE SEQUENCE [LARGE SCALE GENOMIC DNA]</scope>
    <source>
        <strain evidence="3 4">JCM 3332</strain>
    </source>
</reference>
<gene>
    <name evidence="3" type="ORF">HGA15_33010</name>
</gene>
<feature type="compositionally biased region" description="Low complexity" evidence="1">
    <location>
        <begin position="25"/>
        <end position="37"/>
    </location>
</feature>
<dbReference type="Proteomes" id="UP000570678">
    <property type="component" value="Unassembled WGS sequence"/>
</dbReference>
<protein>
    <submittedName>
        <fullName evidence="3">(2Fe-2S)-binding protein</fullName>
    </submittedName>
</protein>
<dbReference type="EMBL" id="JAAXOT010000030">
    <property type="protein sequence ID" value="NKY60872.1"/>
    <property type="molecule type" value="Genomic_DNA"/>
</dbReference>
<keyword evidence="4" id="KW-1185">Reference proteome</keyword>
<name>A0A846YUD8_9NOCA</name>
<dbReference type="GO" id="GO:0051537">
    <property type="term" value="F:2 iron, 2 sulfur cluster binding"/>
    <property type="evidence" value="ECO:0007669"/>
    <property type="project" value="InterPro"/>
</dbReference>
<dbReference type="InterPro" id="IPR024726">
    <property type="entry name" value="FhuF_C"/>
</dbReference>
<sequence>MRSKHRRTAGIRTPRSRPAGDDRAAAGSSDAPDPGASTATVPAAPPCDTAEQTRGCDPVSPESGDIPGALRATVATVIDRLAAVSGVRAPALWAVVTDVVASWAVDARAPEIGQWLAAELGPALPAPRFVDVAGRTFVRRASCCLVYEAPSCEKCVSCPKRPPAERAALLADYARRP</sequence>
<feature type="region of interest" description="Disordered" evidence="1">
    <location>
        <begin position="1"/>
        <end position="64"/>
    </location>
</feature>
<evidence type="ECO:0000313" key="3">
    <source>
        <dbReference type="EMBL" id="NKY60872.1"/>
    </source>
</evidence>
<accession>A0A846YUD8</accession>
<organism evidence="3 4">
    <name type="scientific">Nocardia flavorosea</name>
    <dbReference type="NCBI Taxonomy" id="53429"/>
    <lineage>
        <taxon>Bacteria</taxon>
        <taxon>Bacillati</taxon>
        <taxon>Actinomycetota</taxon>
        <taxon>Actinomycetes</taxon>
        <taxon>Mycobacteriales</taxon>
        <taxon>Nocardiaceae</taxon>
        <taxon>Nocardia</taxon>
    </lineage>
</organism>
<evidence type="ECO:0000259" key="2">
    <source>
        <dbReference type="Pfam" id="PF11575"/>
    </source>
</evidence>